<dbReference type="SUPFAM" id="SSF49265">
    <property type="entry name" value="Fibronectin type III"/>
    <property type="match status" value="1"/>
</dbReference>
<dbReference type="InterPro" id="IPR003961">
    <property type="entry name" value="FN3_dom"/>
</dbReference>
<dbReference type="InterPro" id="IPR052787">
    <property type="entry name" value="MAVS"/>
</dbReference>
<gene>
    <name evidence="1" type="ORF">MEDL_7738</name>
</gene>
<proteinExistence type="predicted"/>
<dbReference type="PANTHER" id="PTHR21446">
    <property type="entry name" value="DUF3504 DOMAIN-CONTAINING PROTEIN"/>
    <property type="match status" value="1"/>
</dbReference>
<evidence type="ECO:0008006" key="3">
    <source>
        <dbReference type="Google" id="ProtNLM"/>
    </source>
</evidence>
<dbReference type="OrthoDB" id="6132612at2759"/>
<sequence>MMKKLKREGKDITVHKKAVAEGDIQKLYSSGIFSTDHPVTLQNKVFWDIMLNFGRRGQEGLADLKKTSYAKSKDDKGQEYYKMTYNECDKTHHGVDSKENSRDVRMYAKPGDIHCSVFSLDFYLGKLSPRCTAFFSKHSSTPNQLYDRNDFVKFSDAPTIDIQYFPHERKMKCIPSGVPDRYMFKDWEHTTENNDHIRFLPITIEGNNASLIIPENVVEKDHLQDRGVYICRVSNNISSTDRMFVRQKYYLNLTGTPYFVSSTENTQYGVYLKTAEIKIKFVSVPEYNNYDVFKNGTKFVDYTPIVHKNMKLTDNIYGKNVLVKGSIIYLQLRIDTLDDFNSYEIVVKNEIGCANHTIELVSAIIGGLQPATKYLIRMFSRNLIGDSNRTEDILIQTGNIVMIQIRNCRNIPIRPKRRHFIISGYHCTTGGWDGIICSMALAINVETPEGTNDEIAHYTDISEIDNPQPTPQEHNNSIMSMTNRDIDEVSAEHTPTSSDNDIVSSEYLDDGYEQPYNTLVVTDQEKDDHVYLNTKKESSYENTIPTQNVACEHAREFLKKTLYQINQMRIMNTNI</sequence>
<evidence type="ECO:0000313" key="2">
    <source>
        <dbReference type="Proteomes" id="UP000683360"/>
    </source>
</evidence>
<accession>A0A8S3Q7M7</accession>
<reference evidence="1" key="1">
    <citation type="submission" date="2021-03" db="EMBL/GenBank/DDBJ databases">
        <authorList>
            <person name="Bekaert M."/>
        </authorList>
    </citation>
    <scope>NUCLEOTIDE SEQUENCE</scope>
</reference>
<dbReference type="InterPro" id="IPR036116">
    <property type="entry name" value="FN3_sf"/>
</dbReference>
<comment type="caution">
    <text evidence="1">The sequence shown here is derived from an EMBL/GenBank/DDBJ whole genome shotgun (WGS) entry which is preliminary data.</text>
</comment>
<dbReference type="CDD" id="cd00096">
    <property type="entry name" value="Ig"/>
    <property type="match status" value="1"/>
</dbReference>
<protein>
    <recommendedName>
        <fullName evidence="3">Ig-like domain-containing protein</fullName>
    </recommendedName>
</protein>
<dbReference type="AlphaFoldDB" id="A0A8S3Q7M7"/>
<dbReference type="CDD" id="cd00063">
    <property type="entry name" value="FN3"/>
    <property type="match status" value="1"/>
</dbReference>
<evidence type="ECO:0000313" key="1">
    <source>
        <dbReference type="EMBL" id="CAG2192578.1"/>
    </source>
</evidence>
<name>A0A8S3Q7M7_MYTED</name>
<dbReference type="Proteomes" id="UP000683360">
    <property type="component" value="Unassembled WGS sequence"/>
</dbReference>
<keyword evidence="2" id="KW-1185">Reference proteome</keyword>
<organism evidence="1 2">
    <name type="scientific">Mytilus edulis</name>
    <name type="common">Blue mussel</name>
    <dbReference type="NCBI Taxonomy" id="6550"/>
    <lineage>
        <taxon>Eukaryota</taxon>
        <taxon>Metazoa</taxon>
        <taxon>Spiralia</taxon>
        <taxon>Lophotrochozoa</taxon>
        <taxon>Mollusca</taxon>
        <taxon>Bivalvia</taxon>
        <taxon>Autobranchia</taxon>
        <taxon>Pteriomorphia</taxon>
        <taxon>Mytilida</taxon>
        <taxon>Mytiloidea</taxon>
        <taxon>Mytilidae</taxon>
        <taxon>Mytilinae</taxon>
        <taxon>Mytilus</taxon>
    </lineage>
</organism>
<dbReference type="PANTHER" id="PTHR21446:SF12">
    <property type="entry name" value="POTASSIUM CHANNEL TETRAMERIZATION DOMAIN CONTAINING 1"/>
    <property type="match status" value="1"/>
</dbReference>
<dbReference type="EMBL" id="CAJPWZ010000413">
    <property type="protein sequence ID" value="CAG2192578.1"/>
    <property type="molecule type" value="Genomic_DNA"/>
</dbReference>